<feature type="coiled-coil region" evidence="1">
    <location>
        <begin position="190"/>
        <end position="217"/>
    </location>
</feature>
<evidence type="ECO:0008006" key="4">
    <source>
        <dbReference type="Google" id="ProtNLM"/>
    </source>
</evidence>
<proteinExistence type="predicted"/>
<keyword evidence="3" id="KW-1185">Reference proteome</keyword>
<feature type="non-terminal residue" evidence="2">
    <location>
        <position position="1"/>
    </location>
</feature>
<feature type="non-terminal residue" evidence="2">
    <location>
        <position position="822"/>
    </location>
</feature>
<evidence type="ECO:0000313" key="2">
    <source>
        <dbReference type="EMBL" id="CAK0824650.1"/>
    </source>
</evidence>
<evidence type="ECO:0000256" key="1">
    <source>
        <dbReference type="SAM" id="Coils"/>
    </source>
</evidence>
<gene>
    <name evidence="2" type="ORF">PCOR1329_LOCUS25021</name>
</gene>
<name>A0ABN9RZ50_9DINO</name>
<organism evidence="2 3">
    <name type="scientific">Prorocentrum cordatum</name>
    <dbReference type="NCBI Taxonomy" id="2364126"/>
    <lineage>
        <taxon>Eukaryota</taxon>
        <taxon>Sar</taxon>
        <taxon>Alveolata</taxon>
        <taxon>Dinophyceae</taxon>
        <taxon>Prorocentrales</taxon>
        <taxon>Prorocentraceae</taxon>
        <taxon>Prorocentrum</taxon>
    </lineage>
</organism>
<accession>A0ABN9RZ50</accession>
<comment type="caution">
    <text evidence="2">The sequence shown here is derived from an EMBL/GenBank/DDBJ whole genome shotgun (WGS) entry which is preliminary data.</text>
</comment>
<keyword evidence="1" id="KW-0175">Coiled coil</keyword>
<protein>
    <recommendedName>
        <fullName evidence="4">Spindle pole body component</fullName>
    </recommendedName>
</protein>
<evidence type="ECO:0000313" key="3">
    <source>
        <dbReference type="Proteomes" id="UP001189429"/>
    </source>
</evidence>
<dbReference type="Proteomes" id="UP001189429">
    <property type="component" value="Unassembled WGS sequence"/>
</dbReference>
<sequence length="822" mass="89619">RGAERLESCRHWLFGAASAGRGAQDTPSEISVFGGRRPRPWATALTTMAQVLLLASQLMLVFRLLPRRVIATCSEDDDNSDDEWTKDDYIKQLAGDCVSKKMAEHRDELIRDLTQAVSSTVAVQVKDFAAQLAEHSLDDGRLAEGVQQLPKMAKDASEQFCSEKLDVYRRKFQGQLGGRSIRPRACGNRLDEHDAVLQTLREHIQELRGALALASAKPKSPPASAAGFGREVDATIIRAMASKLVELSAVQQVLADWIVQRGVDAKFLTISSPESVARQPHAHVSSPIIARGLQYAAESPLFFLRGAQLRFLIGLWFMVECYEWKTPCFMAEISSGEPTYFDRFSHSVVILEQLAWHLFESEGFQQQLKAACDKLNFADKRPRDRLSSISGRFVKLPQTIETDSFNSAARVLGLRNADIKLITAAINIQVSKLLTDWAPSSQRGYIPKRSFGVSILQLDVAARADFNSPSAGKDLSSLFALDFGAAFPSLAQSFMLMVMRIAEAVATLSLKLTKRMLVPLHVPFTEQLAENMRTAIAAKLSKLVYLGLVVGPAAGCYSHGAARGYRCVEGAACAFLDAQHLKDHLMVRYHLLYLFHQWMLLYRRVEFRLKIGPHLLVMNRVLNRHLLLLSLGTLGTAAKTARALVIGNDIHEAIGSLGSHAAGPHGSAALTSAQREAVIDHLDANRPLSNYHRELVAWPITHREALLHAADAREDQDAMLCDIEDEDDPALGSQVLADASLQSGALPLPAEGLDGISVAGEGAFPDHAPIDPVAKVAFGGADDASLSAAFPDCDPVDSVAGEGDVLIMNYDGVAITDLESVG</sequence>
<reference evidence="2" key="1">
    <citation type="submission" date="2023-10" db="EMBL/GenBank/DDBJ databases">
        <authorList>
            <person name="Chen Y."/>
            <person name="Shah S."/>
            <person name="Dougan E. K."/>
            <person name="Thang M."/>
            <person name="Chan C."/>
        </authorList>
    </citation>
    <scope>NUCLEOTIDE SEQUENCE [LARGE SCALE GENOMIC DNA]</scope>
</reference>
<dbReference type="EMBL" id="CAUYUJ010008691">
    <property type="protein sequence ID" value="CAK0824650.1"/>
    <property type="molecule type" value="Genomic_DNA"/>
</dbReference>